<dbReference type="SUPFAM" id="SSF50978">
    <property type="entry name" value="WD40 repeat-like"/>
    <property type="match status" value="1"/>
</dbReference>
<dbReference type="PROSITE" id="PS50082">
    <property type="entry name" value="WD_REPEATS_2"/>
    <property type="match status" value="1"/>
</dbReference>
<accession>A0AAV5HSH1</accession>
<feature type="repeat" description="WD" evidence="3">
    <location>
        <begin position="63"/>
        <end position="92"/>
    </location>
</feature>
<proteinExistence type="predicted"/>
<dbReference type="PANTHER" id="PTHR14221:SF5">
    <property type="entry name" value="TRANSDUCIN_WD40 REPEAT-LIKE SUPERFAMILY PROTEIN"/>
    <property type="match status" value="1"/>
</dbReference>
<dbReference type="Gene3D" id="2.130.10.10">
    <property type="entry name" value="YVTN repeat-like/Quinoprotein amine dehydrogenase"/>
    <property type="match status" value="1"/>
</dbReference>
<name>A0AAV5HSH1_9ROSI</name>
<gene>
    <name evidence="4" type="ORF">SLEP1_g3333</name>
</gene>
<dbReference type="Proteomes" id="UP001054252">
    <property type="component" value="Unassembled WGS sequence"/>
</dbReference>
<dbReference type="InterPro" id="IPR001680">
    <property type="entry name" value="WD40_rpt"/>
</dbReference>
<comment type="caution">
    <text evidence="4">The sequence shown here is derived from an EMBL/GenBank/DDBJ whole genome shotgun (WGS) entry which is preliminary data.</text>
</comment>
<evidence type="ECO:0000256" key="3">
    <source>
        <dbReference type="PROSITE-ProRule" id="PRU00221"/>
    </source>
</evidence>
<evidence type="ECO:0000256" key="2">
    <source>
        <dbReference type="ARBA" id="ARBA00022737"/>
    </source>
</evidence>
<keyword evidence="1 3" id="KW-0853">WD repeat</keyword>
<evidence type="ECO:0000313" key="4">
    <source>
        <dbReference type="EMBL" id="GKU89161.1"/>
    </source>
</evidence>
<dbReference type="PANTHER" id="PTHR14221">
    <property type="entry name" value="WD REPEAT DOMAIN 44"/>
    <property type="match status" value="1"/>
</dbReference>
<keyword evidence="2" id="KW-0677">Repeat</keyword>
<keyword evidence="5" id="KW-1185">Reference proteome</keyword>
<dbReference type="InterPro" id="IPR036322">
    <property type="entry name" value="WD40_repeat_dom_sf"/>
</dbReference>
<dbReference type="AlphaFoldDB" id="A0AAV5HSH1"/>
<dbReference type="EMBL" id="BPVZ01000003">
    <property type="protein sequence ID" value="GKU89161.1"/>
    <property type="molecule type" value="Genomic_DNA"/>
</dbReference>
<dbReference type="InterPro" id="IPR015943">
    <property type="entry name" value="WD40/YVTN_repeat-like_dom_sf"/>
</dbReference>
<protein>
    <submittedName>
        <fullName evidence="4">Uncharacterized protein</fullName>
    </submittedName>
</protein>
<organism evidence="4 5">
    <name type="scientific">Rubroshorea leprosula</name>
    <dbReference type="NCBI Taxonomy" id="152421"/>
    <lineage>
        <taxon>Eukaryota</taxon>
        <taxon>Viridiplantae</taxon>
        <taxon>Streptophyta</taxon>
        <taxon>Embryophyta</taxon>
        <taxon>Tracheophyta</taxon>
        <taxon>Spermatophyta</taxon>
        <taxon>Magnoliopsida</taxon>
        <taxon>eudicotyledons</taxon>
        <taxon>Gunneridae</taxon>
        <taxon>Pentapetalae</taxon>
        <taxon>rosids</taxon>
        <taxon>malvids</taxon>
        <taxon>Malvales</taxon>
        <taxon>Dipterocarpaceae</taxon>
        <taxon>Rubroshorea</taxon>
    </lineage>
</organism>
<evidence type="ECO:0000313" key="5">
    <source>
        <dbReference type="Proteomes" id="UP001054252"/>
    </source>
</evidence>
<reference evidence="4 5" key="1">
    <citation type="journal article" date="2021" name="Commun. Biol.">
        <title>The genome of Shorea leprosula (Dipterocarpaceae) highlights the ecological relevance of drought in aseasonal tropical rainforests.</title>
        <authorList>
            <person name="Ng K.K.S."/>
            <person name="Kobayashi M.J."/>
            <person name="Fawcett J.A."/>
            <person name="Hatakeyama M."/>
            <person name="Paape T."/>
            <person name="Ng C.H."/>
            <person name="Ang C.C."/>
            <person name="Tnah L.H."/>
            <person name="Lee C.T."/>
            <person name="Nishiyama T."/>
            <person name="Sese J."/>
            <person name="O'Brien M.J."/>
            <person name="Copetti D."/>
            <person name="Mohd Noor M.I."/>
            <person name="Ong R.C."/>
            <person name="Putra M."/>
            <person name="Sireger I.Z."/>
            <person name="Indrioko S."/>
            <person name="Kosugi Y."/>
            <person name="Izuno A."/>
            <person name="Isagi Y."/>
            <person name="Lee S.L."/>
            <person name="Shimizu K.K."/>
        </authorList>
    </citation>
    <scope>NUCLEOTIDE SEQUENCE [LARGE SCALE GENOMIC DNA]</scope>
    <source>
        <strain evidence="4">214</strain>
    </source>
</reference>
<sequence length="141" mass="16010">MLTRQKEIVWKEDHWLSVFRTDPSKVIVTSADSLVLVLSGVDVVCKFKASGFQIAASQMFATFTQDGKHIISASEDSNVYIWNYTNQDKNSSRTRKIWSCERFLSHNVLVALPWLGIETMPGSLPSSILSQNLRRNSFINQ</sequence>
<evidence type="ECO:0000256" key="1">
    <source>
        <dbReference type="ARBA" id="ARBA00022574"/>
    </source>
</evidence>
<dbReference type="InterPro" id="IPR040324">
    <property type="entry name" value="WDR44/Dgr2"/>
</dbReference>